<keyword evidence="5" id="KW-0808">Transferase</keyword>
<dbReference type="AlphaFoldDB" id="A0A550JLK1"/>
<protein>
    <submittedName>
        <fullName evidence="9">PTS sugar transporter subunit IIB</fullName>
    </submittedName>
</protein>
<keyword evidence="4 9" id="KW-0762">Sugar transport</keyword>
<comment type="caution">
    <text evidence="9">The sequence shown here is derived from an EMBL/GenBank/DDBJ whole genome shotgun (WGS) entry which is preliminary data.</text>
</comment>
<name>A0A550JLK1_9BACT</name>
<keyword evidence="10" id="KW-1185">Reference proteome</keyword>
<evidence type="ECO:0000313" key="10">
    <source>
        <dbReference type="Proteomes" id="UP000317155"/>
    </source>
</evidence>
<dbReference type="Gene3D" id="3.40.35.10">
    <property type="entry name" value="Phosphotransferase system, sorbose subfamily IIB component"/>
    <property type="match status" value="1"/>
</dbReference>
<keyword evidence="6" id="KW-0598">Phosphotransferase system</keyword>
<organism evidence="9 10">
    <name type="scientific">Trichloromonas acetexigens</name>
    <dbReference type="NCBI Taxonomy" id="38815"/>
    <lineage>
        <taxon>Bacteria</taxon>
        <taxon>Pseudomonadati</taxon>
        <taxon>Thermodesulfobacteriota</taxon>
        <taxon>Desulfuromonadia</taxon>
        <taxon>Desulfuromonadales</taxon>
        <taxon>Trichloromonadaceae</taxon>
        <taxon>Trichloromonas</taxon>
    </lineage>
</organism>
<gene>
    <name evidence="9" type="ORF">FL622_02575</name>
</gene>
<evidence type="ECO:0000259" key="8">
    <source>
        <dbReference type="PROSITE" id="PS51101"/>
    </source>
</evidence>
<keyword evidence="7" id="KW-0418">Kinase</keyword>
<keyword evidence="2" id="KW-0813">Transport</keyword>
<accession>A0A550JLK1</accession>
<evidence type="ECO:0000256" key="2">
    <source>
        <dbReference type="ARBA" id="ARBA00022448"/>
    </source>
</evidence>
<feature type="domain" description="PTS EIIB type-4" evidence="8">
    <location>
        <begin position="1"/>
        <end position="162"/>
    </location>
</feature>
<dbReference type="SUPFAM" id="SSF52728">
    <property type="entry name" value="PTS IIb component"/>
    <property type="match status" value="1"/>
</dbReference>
<evidence type="ECO:0000256" key="7">
    <source>
        <dbReference type="ARBA" id="ARBA00022777"/>
    </source>
</evidence>
<dbReference type="InterPro" id="IPR036667">
    <property type="entry name" value="PTS_IIB_sorbose-sp_sf"/>
</dbReference>
<evidence type="ECO:0000256" key="5">
    <source>
        <dbReference type="ARBA" id="ARBA00022679"/>
    </source>
</evidence>
<comment type="subcellular location">
    <subcellularLocation>
        <location evidence="1">Cytoplasm</location>
    </subcellularLocation>
</comment>
<evidence type="ECO:0000256" key="6">
    <source>
        <dbReference type="ARBA" id="ARBA00022683"/>
    </source>
</evidence>
<evidence type="ECO:0000256" key="4">
    <source>
        <dbReference type="ARBA" id="ARBA00022597"/>
    </source>
</evidence>
<sequence length="162" mass="17505">MSIVLARIDNRLIHGQVLESWVPYLHADCILVANDLVAGNPMRKILMTAAVPKGVGVFVESLADAAKLLSGGILIDRKVLLLLATSADALTLYRLGVLYGKLNLGNLHGGENRRRVSCTIAFALEDLANLSQLEAAGVRVVAQCIPADRERDWRKLSPLPEG</sequence>
<proteinExistence type="predicted"/>
<dbReference type="EMBL" id="VJVV01000001">
    <property type="protein sequence ID" value="TRO84084.1"/>
    <property type="molecule type" value="Genomic_DNA"/>
</dbReference>
<keyword evidence="3" id="KW-0963">Cytoplasm</keyword>
<dbReference type="RefSeq" id="WP_092053261.1">
    <property type="nucleotide sequence ID" value="NZ_FOJJ01000001.1"/>
</dbReference>
<dbReference type="Proteomes" id="UP000317155">
    <property type="component" value="Unassembled WGS sequence"/>
</dbReference>
<dbReference type="GO" id="GO:0008982">
    <property type="term" value="F:protein-N(PI)-phosphohistidine-sugar phosphotransferase activity"/>
    <property type="evidence" value="ECO:0007669"/>
    <property type="project" value="InterPro"/>
</dbReference>
<evidence type="ECO:0000256" key="3">
    <source>
        <dbReference type="ARBA" id="ARBA00022490"/>
    </source>
</evidence>
<dbReference type="InterPro" id="IPR004720">
    <property type="entry name" value="PTS_IIB_sorbose-sp"/>
</dbReference>
<dbReference type="Pfam" id="PF03830">
    <property type="entry name" value="PTSIIB_sorb"/>
    <property type="match status" value="1"/>
</dbReference>
<evidence type="ECO:0000256" key="1">
    <source>
        <dbReference type="ARBA" id="ARBA00004496"/>
    </source>
</evidence>
<dbReference type="PROSITE" id="PS51101">
    <property type="entry name" value="PTS_EIIB_TYPE_4"/>
    <property type="match status" value="1"/>
</dbReference>
<evidence type="ECO:0000313" key="9">
    <source>
        <dbReference type="EMBL" id="TRO84084.1"/>
    </source>
</evidence>
<reference evidence="9 10" key="1">
    <citation type="submission" date="2019-07" db="EMBL/GenBank/DDBJ databases">
        <title>Insights of Desulfuromonas acetexigens electromicrobiology.</title>
        <authorList>
            <person name="Katuri K."/>
            <person name="Sapireddy V."/>
            <person name="Shaw D.R."/>
            <person name="Saikaly P."/>
        </authorList>
    </citation>
    <scope>NUCLEOTIDE SEQUENCE [LARGE SCALE GENOMIC DNA]</scope>
    <source>
        <strain evidence="9 10">2873</strain>
    </source>
</reference>
<dbReference type="GO" id="GO:0016301">
    <property type="term" value="F:kinase activity"/>
    <property type="evidence" value="ECO:0007669"/>
    <property type="project" value="UniProtKB-KW"/>
</dbReference>
<dbReference type="OrthoDB" id="9788818at2"/>
<dbReference type="GO" id="GO:0009401">
    <property type="term" value="P:phosphoenolpyruvate-dependent sugar phosphotransferase system"/>
    <property type="evidence" value="ECO:0007669"/>
    <property type="project" value="UniProtKB-KW"/>
</dbReference>
<dbReference type="GO" id="GO:0005737">
    <property type="term" value="C:cytoplasm"/>
    <property type="evidence" value="ECO:0007669"/>
    <property type="project" value="UniProtKB-SubCell"/>
</dbReference>